<comment type="caution">
    <text evidence="1">The sequence shown here is derived from an EMBL/GenBank/DDBJ whole genome shotgun (WGS) entry which is preliminary data.</text>
</comment>
<sequence length="75" mass="8276">MTTGYVVNLDNGHNGFCFESLLGVTYCGETFDPNTTQRELYAVDRDGDHPHNTLCFDCSKVDARTVRGTVRGESA</sequence>
<evidence type="ECO:0000313" key="1">
    <source>
        <dbReference type="EMBL" id="MCU4743483.1"/>
    </source>
</evidence>
<dbReference type="Proteomes" id="UP001321018">
    <property type="component" value="Unassembled WGS sequence"/>
</dbReference>
<dbReference type="RefSeq" id="WP_338005301.1">
    <property type="nucleotide sequence ID" value="NZ_JAOPKA010000015.1"/>
</dbReference>
<accession>A0AAP3E3A4</accession>
<name>A0AAP3E3A4_9EURY</name>
<organism evidence="1 2">
    <name type="scientific">Natronoglomus mannanivorans</name>
    <dbReference type="NCBI Taxonomy" id="2979990"/>
    <lineage>
        <taxon>Archaea</taxon>
        <taxon>Methanobacteriati</taxon>
        <taxon>Methanobacteriota</taxon>
        <taxon>Stenosarchaea group</taxon>
        <taxon>Halobacteria</taxon>
        <taxon>Halobacteriales</taxon>
        <taxon>Natrialbaceae</taxon>
        <taxon>Natronoglomus</taxon>
    </lineage>
</organism>
<proteinExistence type="predicted"/>
<gene>
    <name evidence="1" type="ORF">OB960_19025</name>
</gene>
<reference evidence="1" key="1">
    <citation type="submission" date="2022-09" db="EMBL/GenBank/DDBJ databases">
        <title>Enrichment on poylsaccharides allowed isolation of novel metabolic and taxonomic groups of Haloarchaea.</title>
        <authorList>
            <person name="Sorokin D.Y."/>
            <person name="Elcheninov A.G."/>
            <person name="Khizhniak T.V."/>
            <person name="Kolganova T.V."/>
            <person name="Kublanov I.V."/>
        </authorList>
    </citation>
    <scope>NUCLEOTIDE SEQUENCE</scope>
    <source>
        <strain evidence="1">AArc-xg1-1</strain>
    </source>
</reference>
<dbReference type="EMBL" id="JAOPKA010000015">
    <property type="protein sequence ID" value="MCU4743483.1"/>
    <property type="molecule type" value="Genomic_DNA"/>
</dbReference>
<evidence type="ECO:0000313" key="2">
    <source>
        <dbReference type="Proteomes" id="UP001321018"/>
    </source>
</evidence>
<dbReference type="AlphaFoldDB" id="A0AAP3E3A4"/>
<protein>
    <submittedName>
        <fullName evidence="1">Uncharacterized protein</fullName>
    </submittedName>
</protein>